<protein>
    <submittedName>
        <fullName evidence="2">Uncharacterized protein</fullName>
    </submittedName>
</protein>
<sequence length="89" mass="10624">MIEKMIRHSWNVISGLFVLGLSLWLSGPGIAESDIPQYRWYFMLWFALWTIGFILQFRPRMKWIGLFITFIPTLYYLIDVLKATEVISY</sequence>
<proteinExistence type="predicted"/>
<accession>A0ABW2PM60</accession>
<keyword evidence="1" id="KW-0472">Membrane</keyword>
<dbReference type="EMBL" id="JBHTCE010000001">
    <property type="protein sequence ID" value="MFC7389436.1"/>
    <property type="molecule type" value="Genomic_DNA"/>
</dbReference>
<evidence type="ECO:0000256" key="1">
    <source>
        <dbReference type="SAM" id="Phobius"/>
    </source>
</evidence>
<keyword evidence="3" id="KW-1185">Reference proteome</keyword>
<gene>
    <name evidence="2" type="ORF">ACFQO8_04710</name>
</gene>
<feature type="transmembrane region" description="Helical" evidence="1">
    <location>
        <begin position="41"/>
        <end position="57"/>
    </location>
</feature>
<reference evidence="3" key="1">
    <citation type="journal article" date="2019" name="Int. J. Syst. Evol. Microbiol.">
        <title>The Global Catalogue of Microorganisms (GCM) 10K type strain sequencing project: providing services to taxonomists for standard genome sequencing and annotation.</title>
        <authorList>
            <consortium name="The Broad Institute Genomics Platform"/>
            <consortium name="The Broad Institute Genome Sequencing Center for Infectious Disease"/>
            <person name="Wu L."/>
            <person name="Ma J."/>
        </authorList>
    </citation>
    <scope>NUCLEOTIDE SEQUENCE [LARGE SCALE GENOMIC DNA]</scope>
    <source>
        <strain evidence="3">CCUG 55590</strain>
    </source>
</reference>
<evidence type="ECO:0000313" key="3">
    <source>
        <dbReference type="Proteomes" id="UP001596439"/>
    </source>
</evidence>
<comment type="caution">
    <text evidence="2">The sequence shown here is derived from an EMBL/GenBank/DDBJ whole genome shotgun (WGS) entry which is preliminary data.</text>
</comment>
<keyword evidence="1" id="KW-1133">Transmembrane helix</keyword>
<dbReference type="RefSeq" id="WP_214787358.1">
    <property type="nucleotide sequence ID" value="NZ_JANIEL010000045.1"/>
</dbReference>
<feature type="transmembrane region" description="Helical" evidence="1">
    <location>
        <begin position="64"/>
        <end position="81"/>
    </location>
</feature>
<keyword evidence="1" id="KW-0812">Transmembrane</keyword>
<name>A0ABW2PM60_9BACL</name>
<dbReference type="Proteomes" id="UP001596439">
    <property type="component" value="Unassembled WGS sequence"/>
</dbReference>
<organism evidence="2 3">
    <name type="scientific">Exiguobacterium aestuarii</name>
    <dbReference type="NCBI Taxonomy" id="273527"/>
    <lineage>
        <taxon>Bacteria</taxon>
        <taxon>Bacillati</taxon>
        <taxon>Bacillota</taxon>
        <taxon>Bacilli</taxon>
        <taxon>Bacillales</taxon>
        <taxon>Bacillales Family XII. Incertae Sedis</taxon>
        <taxon>Exiguobacterium</taxon>
    </lineage>
</organism>
<evidence type="ECO:0000313" key="2">
    <source>
        <dbReference type="EMBL" id="MFC7389436.1"/>
    </source>
</evidence>